<evidence type="ECO:0000256" key="1">
    <source>
        <dbReference type="ARBA" id="ARBA00023002"/>
    </source>
</evidence>
<evidence type="ECO:0000313" key="4">
    <source>
        <dbReference type="Proteomes" id="UP000253792"/>
    </source>
</evidence>
<evidence type="ECO:0000313" key="3">
    <source>
        <dbReference type="EMBL" id="RDB54798.1"/>
    </source>
</evidence>
<dbReference type="InterPro" id="IPR017896">
    <property type="entry name" value="4Fe4S_Fe-S-bd"/>
</dbReference>
<accession>A0A369L9Y6</accession>
<dbReference type="PANTHER" id="PTHR43366:SF1">
    <property type="entry name" value="PYRUVATE SYNTHASE SUBUNIT PORC"/>
    <property type="match status" value="1"/>
</dbReference>
<dbReference type="NCBIfam" id="TIGR02179">
    <property type="entry name" value="PorD_KorD"/>
    <property type="match status" value="1"/>
</dbReference>
<dbReference type="EMBL" id="PPTP01000007">
    <property type="protein sequence ID" value="RDB54798.1"/>
    <property type="molecule type" value="Genomic_DNA"/>
</dbReference>
<dbReference type="InterPro" id="IPR019752">
    <property type="entry name" value="Pyrv/ketoisovalerate_OxRed_cat"/>
</dbReference>
<dbReference type="AlphaFoldDB" id="A0A369L9Y6"/>
<gene>
    <name evidence="3" type="ORF">C1880_08085</name>
</gene>
<dbReference type="Pfam" id="PF12838">
    <property type="entry name" value="Fer4_7"/>
    <property type="match status" value="1"/>
</dbReference>
<proteinExistence type="predicted"/>
<dbReference type="STRING" id="1034345.GCA_000236865_01551"/>
<dbReference type="GO" id="GO:0051539">
    <property type="term" value="F:4 iron, 4 sulfur cluster binding"/>
    <property type="evidence" value="ECO:0007669"/>
    <property type="project" value="InterPro"/>
</dbReference>
<keyword evidence="4" id="KW-1185">Reference proteome</keyword>
<sequence length="316" mass="33245">MIEVLWHGRGGQGAFTAARLLGAAASLDDKRYALAFPSFGPERRGAPMRAFTKIDTVQIGDRSAVSKADFVIYLDGTLLAPGWERELKPGGICLVNTADALDDPRLLAIDADGLATELLGRPIPNTVFLGALAQLADCVDRESVEEAIRQYMPAKLHEGNIKVVERAIALVQQAEVTGHEESAGGESAGQPGAAAETVTGLHRSTHSSAAHMPQLFATVPEPSAYADTTCYAAGYLTQVNAGWRNVRPVLNASACTGCLQCYLYCPDGAIFKVSGQNKAGVSVDIDLDFCKGCGVCAAACKFDALSMAPEANAKEA</sequence>
<dbReference type="PROSITE" id="PS51379">
    <property type="entry name" value="4FE4S_FER_2"/>
    <property type="match status" value="2"/>
</dbReference>
<comment type="caution">
    <text evidence="3">The sequence shown here is derived from an EMBL/GenBank/DDBJ whole genome shotgun (WGS) entry which is preliminary data.</text>
</comment>
<dbReference type="SUPFAM" id="SSF53323">
    <property type="entry name" value="Pyruvate-ferredoxin oxidoreductase, PFOR, domain III"/>
    <property type="match status" value="1"/>
</dbReference>
<feature type="domain" description="4Fe-4S ferredoxin-type" evidence="2">
    <location>
        <begin position="281"/>
        <end position="310"/>
    </location>
</feature>
<feature type="domain" description="4Fe-4S ferredoxin-type" evidence="2">
    <location>
        <begin position="246"/>
        <end position="276"/>
    </location>
</feature>
<dbReference type="GO" id="GO:0016625">
    <property type="term" value="F:oxidoreductase activity, acting on the aldehyde or oxo group of donors, iron-sulfur protein as acceptor"/>
    <property type="evidence" value="ECO:0007669"/>
    <property type="project" value="InterPro"/>
</dbReference>
<dbReference type="InterPro" id="IPR011894">
    <property type="entry name" value="PorC_KorC"/>
</dbReference>
<dbReference type="InterPro" id="IPR002869">
    <property type="entry name" value="Pyrv_flavodox_OxRed_cen"/>
</dbReference>
<keyword evidence="3" id="KW-0670">Pyruvate</keyword>
<dbReference type="RefSeq" id="WP_114621040.1">
    <property type="nucleotide sequence ID" value="NZ_PPTP01000007.1"/>
</dbReference>
<dbReference type="Gene3D" id="3.30.70.20">
    <property type="match status" value="1"/>
</dbReference>
<dbReference type="PANTHER" id="PTHR43366">
    <property type="entry name" value="PYRUVATE SYNTHASE SUBUNIT PORC"/>
    <property type="match status" value="1"/>
</dbReference>
<dbReference type="InterPro" id="IPR011898">
    <property type="entry name" value="PorD_KorD"/>
</dbReference>
<reference evidence="3 4" key="1">
    <citation type="journal article" date="2018" name="Elife">
        <title>Discovery and characterization of a prevalent human gut bacterial enzyme sufficient for the inactivation of a family of plant toxins.</title>
        <authorList>
            <person name="Koppel N."/>
            <person name="Bisanz J.E."/>
            <person name="Pandelia M.E."/>
            <person name="Turnbaugh P.J."/>
            <person name="Balskus E.P."/>
        </authorList>
    </citation>
    <scope>NUCLEOTIDE SEQUENCE [LARGE SCALE GENOMIC DNA]</scope>
    <source>
        <strain evidence="4">anaerobia AP69FAA</strain>
    </source>
</reference>
<name>A0A369L9Y6_9ACTN</name>
<dbReference type="NCBIfam" id="TIGR02175">
    <property type="entry name" value="PorC_KorC"/>
    <property type="match status" value="1"/>
</dbReference>
<evidence type="ECO:0000259" key="2">
    <source>
        <dbReference type="PROSITE" id="PS51379"/>
    </source>
</evidence>
<organism evidence="3 4">
    <name type="scientific">Senegalimassilia anaerobia</name>
    <dbReference type="NCBI Taxonomy" id="1473216"/>
    <lineage>
        <taxon>Bacteria</taxon>
        <taxon>Bacillati</taxon>
        <taxon>Actinomycetota</taxon>
        <taxon>Coriobacteriia</taxon>
        <taxon>Coriobacteriales</taxon>
        <taxon>Coriobacteriaceae</taxon>
        <taxon>Senegalimassilia</taxon>
    </lineage>
</organism>
<dbReference type="Gene3D" id="3.40.920.10">
    <property type="entry name" value="Pyruvate-ferredoxin oxidoreductase, PFOR, domain III"/>
    <property type="match status" value="1"/>
</dbReference>
<protein>
    <submittedName>
        <fullName evidence="3">Pyruvate oxidoreductase subunit gamma</fullName>
    </submittedName>
</protein>
<keyword evidence="1" id="KW-0560">Oxidoreductase</keyword>
<dbReference type="OrthoDB" id="9794954at2"/>
<dbReference type="Pfam" id="PF01558">
    <property type="entry name" value="POR"/>
    <property type="match status" value="1"/>
</dbReference>
<dbReference type="Proteomes" id="UP000253792">
    <property type="component" value="Unassembled WGS sequence"/>
</dbReference>
<dbReference type="InterPro" id="IPR051626">
    <property type="entry name" value="Oxidoreductase_gamma_subunit"/>
</dbReference>
<dbReference type="SUPFAM" id="SSF54862">
    <property type="entry name" value="4Fe-4S ferredoxins"/>
    <property type="match status" value="1"/>
</dbReference>